<dbReference type="EMBL" id="ASPP01001509">
    <property type="protein sequence ID" value="ETO35580.1"/>
    <property type="molecule type" value="Genomic_DNA"/>
</dbReference>
<dbReference type="Proteomes" id="UP000023152">
    <property type="component" value="Unassembled WGS sequence"/>
</dbReference>
<proteinExistence type="predicted"/>
<gene>
    <name evidence="4" type="ORF">RFI_01484</name>
</gene>
<dbReference type="PANTHER" id="PTHR46765">
    <property type="entry name" value="P-LOOP CONTAINING NUCLEOSIDE TRIPHOSPHATE HYDROLASES SUPERFAMILY PROTEIN"/>
    <property type="match status" value="1"/>
</dbReference>
<dbReference type="GO" id="GO:0005634">
    <property type="term" value="C:nucleus"/>
    <property type="evidence" value="ECO:0007669"/>
    <property type="project" value="UniProtKB-SubCell"/>
</dbReference>
<dbReference type="Gene3D" id="3.40.50.300">
    <property type="entry name" value="P-loop containing nucleotide triphosphate hydrolases"/>
    <property type="match status" value="1"/>
</dbReference>
<keyword evidence="2" id="KW-0539">Nucleus</keyword>
<feature type="region of interest" description="Disordered" evidence="3">
    <location>
        <begin position="211"/>
        <end position="230"/>
    </location>
</feature>
<dbReference type="AlphaFoldDB" id="X6PAL7"/>
<dbReference type="InterPro" id="IPR027417">
    <property type="entry name" value="P-loop_NTPase"/>
</dbReference>
<reference evidence="4 5" key="1">
    <citation type="journal article" date="2013" name="Curr. Biol.">
        <title>The Genome of the Foraminiferan Reticulomyxa filosa.</title>
        <authorList>
            <person name="Glockner G."/>
            <person name="Hulsmann N."/>
            <person name="Schleicher M."/>
            <person name="Noegel A.A."/>
            <person name="Eichinger L."/>
            <person name="Gallinger C."/>
            <person name="Pawlowski J."/>
            <person name="Sierra R."/>
            <person name="Euteneuer U."/>
            <person name="Pillet L."/>
            <person name="Moustafa A."/>
            <person name="Platzer M."/>
            <person name="Groth M."/>
            <person name="Szafranski K."/>
            <person name="Schliwa M."/>
        </authorList>
    </citation>
    <scope>NUCLEOTIDE SEQUENCE [LARGE SCALE GENOMIC DNA]</scope>
</reference>
<evidence type="ECO:0000256" key="1">
    <source>
        <dbReference type="ARBA" id="ARBA00004123"/>
    </source>
</evidence>
<evidence type="ECO:0000256" key="3">
    <source>
        <dbReference type="SAM" id="MobiDB-lite"/>
    </source>
</evidence>
<evidence type="ECO:0000313" key="5">
    <source>
        <dbReference type="Proteomes" id="UP000023152"/>
    </source>
</evidence>
<evidence type="ECO:0008006" key="6">
    <source>
        <dbReference type="Google" id="ProtNLM"/>
    </source>
</evidence>
<keyword evidence="5" id="KW-1185">Reference proteome</keyword>
<evidence type="ECO:0000256" key="2">
    <source>
        <dbReference type="ARBA" id="ARBA00023242"/>
    </source>
</evidence>
<dbReference type="Gene3D" id="1.10.8.60">
    <property type="match status" value="1"/>
</dbReference>
<dbReference type="OrthoDB" id="2195431at2759"/>
<dbReference type="SUPFAM" id="SSF52540">
    <property type="entry name" value="P-loop containing nucleoside triphosphate hydrolases"/>
    <property type="match status" value="1"/>
</dbReference>
<sequence>MNSDDRTATKLSESILNTISMKPMFGDHRPPLIILDEIDGISGAKSNGKSAIDTILTLIRKKTDKSYVINRPIICICNDQFTFFLFLFVVITTTCTRSYEAAQVFTFKAVSKHALVKRLTGICRQEYLHVDNTTLYFLCDITQNDIRSCLHTLQSFKEELGGKQRIANRVTIDTLVNTPIGRKDVTNSLFEVWDRILKRKMTNINTKQKQHIQGYKKHHSTEEDDDSRVNVKSETAEWDEIVSVMTGVDKDKMMQGVHENYLLVGYSDPVFQKTLEASDWLCVSDLFETCIRSKQQFEFSPYLTYCCIGVHQVACATDSFARFQFPNLQSRLNKKINENKNIVCMLQNRNEHHLQRLRDESQSLTVNCLFNAKAIIPPGGNVLKQFFNFEVCVEEVIPYVLQQIYKEDFKGSGNIHLHHAISNHTTFDNSLHGREKRIFYSLINIMIECGLYYAKIQDDYMLQPPIDALQLFSFDVLQTASKAKRAPSRNDEIVKELMQRVLGKSMKNWLKATIRHQMELECMRRNESAVGKYNRLKENKTSQNASAGGMSKFTKMDKNEGTEVCEEDEDNSMPLTSCVNKQKQNNFFTRFLTSSGKVPLGAGTKPIHSEKPSLQTTPTKGDFIAAAKQKVVNLLRLKKTNSTD</sequence>
<name>X6PAL7_RETFI</name>
<dbReference type="PANTHER" id="PTHR46765:SF1">
    <property type="entry name" value="P-LOOP CONTAINING NUCLEOSIDE TRIPHOSPHATE HYDROLASES SUPERFAMILY PROTEIN"/>
    <property type="match status" value="1"/>
</dbReference>
<comment type="caution">
    <text evidence="4">The sequence shown here is derived from an EMBL/GenBank/DDBJ whole genome shotgun (WGS) entry which is preliminary data.</text>
</comment>
<comment type="subcellular location">
    <subcellularLocation>
        <location evidence="1">Nucleus</location>
    </subcellularLocation>
</comment>
<protein>
    <recommendedName>
        <fullName evidence="6">ATPase AAA-type core domain-containing protein</fullName>
    </recommendedName>
</protein>
<evidence type="ECO:0000313" key="4">
    <source>
        <dbReference type="EMBL" id="ETO35580.1"/>
    </source>
</evidence>
<dbReference type="InterPro" id="IPR053016">
    <property type="entry name" value="CTF18-RFC_complex"/>
</dbReference>
<accession>X6PAL7</accession>
<organism evidence="4 5">
    <name type="scientific">Reticulomyxa filosa</name>
    <dbReference type="NCBI Taxonomy" id="46433"/>
    <lineage>
        <taxon>Eukaryota</taxon>
        <taxon>Sar</taxon>
        <taxon>Rhizaria</taxon>
        <taxon>Retaria</taxon>
        <taxon>Foraminifera</taxon>
        <taxon>Monothalamids</taxon>
        <taxon>Reticulomyxidae</taxon>
        <taxon>Reticulomyxa</taxon>
    </lineage>
</organism>